<dbReference type="InterPro" id="IPR038063">
    <property type="entry name" value="Transpep_catalytic_dom"/>
</dbReference>
<evidence type="ECO:0000313" key="14">
    <source>
        <dbReference type="Proteomes" id="UP000829542"/>
    </source>
</evidence>
<dbReference type="PANTHER" id="PTHR30582:SF24">
    <property type="entry name" value="L,D-TRANSPEPTIDASE ERFK_SRFK-RELATED"/>
    <property type="match status" value="1"/>
</dbReference>
<dbReference type="InterPro" id="IPR005490">
    <property type="entry name" value="LD_TPept_cat_dom"/>
</dbReference>
<evidence type="ECO:0000313" key="13">
    <source>
        <dbReference type="EMBL" id="UNM97261.1"/>
    </source>
</evidence>
<gene>
    <name evidence="13" type="ORF">MMG00_05255</name>
</gene>
<evidence type="ECO:0000256" key="8">
    <source>
        <dbReference type="ARBA" id="ARBA00023316"/>
    </source>
</evidence>
<evidence type="ECO:0000256" key="1">
    <source>
        <dbReference type="ARBA" id="ARBA00004752"/>
    </source>
</evidence>
<evidence type="ECO:0000256" key="2">
    <source>
        <dbReference type="ARBA" id="ARBA00005992"/>
    </source>
</evidence>
<keyword evidence="7 9" id="KW-0573">Peptidoglycan synthesis</keyword>
<dbReference type="CDD" id="cd16913">
    <property type="entry name" value="YkuD_like"/>
    <property type="match status" value="1"/>
</dbReference>
<dbReference type="RefSeq" id="WP_242152408.1">
    <property type="nucleotide sequence ID" value="NZ_CP093379.1"/>
</dbReference>
<evidence type="ECO:0000256" key="7">
    <source>
        <dbReference type="ARBA" id="ARBA00022984"/>
    </source>
</evidence>
<dbReference type="InterPro" id="IPR050979">
    <property type="entry name" value="LD-transpeptidase"/>
</dbReference>
<keyword evidence="4" id="KW-0808">Transferase</keyword>
<accession>A0ABY3X970</accession>
<evidence type="ECO:0000256" key="9">
    <source>
        <dbReference type="PROSITE-ProRule" id="PRU01373"/>
    </source>
</evidence>
<feature type="domain" description="L,D-TPase catalytic" evidence="12">
    <location>
        <begin position="95"/>
        <end position="231"/>
    </location>
</feature>
<dbReference type="Pfam" id="PF03734">
    <property type="entry name" value="YkuD"/>
    <property type="match status" value="1"/>
</dbReference>
<dbReference type="Proteomes" id="UP000829542">
    <property type="component" value="Chromosome"/>
</dbReference>
<dbReference type="SUPFAM" id="SSF141523">
    <property type="entry name" value="L,D-transpeptidase catalytic domain-like"/>
    <property type="match status" value="1"/>
</dbReference>
<dbReference type="PROSITE" id="PS52029">
    <property type="entry name" value="LD_TPASE"/>
    <property type="match status" value="1"/>
</dbReference>
<proteinExistence type="inferred from homology"/>
<keyword evidence="3" id="KW-0328">Glycosyltransferase</keyword>
<feature type="compositionally biased region" description="Low complexity" evidence="10">
    <location>
        <begin position="416"/>
        <end position="428"/>
    </location>
</feature>
<keyword evidence="5" id="KW-0378">Hydrolase</keyword>
<feature type="region of interest" description="Disordered" evidence="10">
    <location>
        <begin position="310"/>
        <end position="335"/>
    </location>
</feature>
<feature type="active site" description="Proton donor/acceptor" evidence="9">
    <location>
        <position position="191"/>
    </location>
</feature>
<evidence type="ECO:0000256" key="4">
    <source>
        <dbReference type="ARBA" id="ARBA00022679"/>
    </source>
</evidence>
<keyword evidence="14" id="KW-1185">Reference proteome</keyword>
<evidence type="ECO:0000256" key="5">
    <source>
        <dbReference type="ARBA" id="ARBA00022801"/>
    </source>
</evidence>
<evidence type="ECO:0000259" key="12">
    <source>
        <dbReference type="PROSITE" id="PS52029"/>
    </source>
</evidence>
<keyword evidence="8 9" id="KW-0961">Cell wall biogenesis/degradation</keyword>
<protein>
    <submittedName>
        <fullName evidence="13">L,D-transpeptidase family protein</fullName>
    </submittedName>
</protein>
<keyword evidence="6 9" id="KW-0133">Cell shape</keyword>
<organism evidence="13 14">
    <name type="scientific">Ignatzschineria rhizosphaerae</name>
    <dbReference type="NCBI Taxonomy" id="2923279"/>
    <lineage>
        <taxon>Bacteria</taxon>
        <taxon>Pseudomonadati</taxon>
        <taxon>Pseudomonadota</taxon>
        <taxon>Gammaproteobacteria</taxon>
        <taxon>Cardiobacteriales</taxon>
        <taxon>Ignatzschineriaceae</taxon>
        <taxon>Ignatzschineria</taxon>
    </lineage>
</organism>
<dbReference type="EMBL" id="CP093379">
    <property type="protein sequence ID" value="UNM97261.1"/>
    <property type="molecule type" value="Genomic_DNA"/>
</dbReference>
<evidence type="ECO:0000256" key="10">
    <source>
        <dbReference type="SAM" id="MobiDB-lite"/>
    </source>
</evidence>
<dbReference type="PANTHER" id="PTHR30582">
    <property type="entry name" value="L,D-TRANSPEPTIDASE"/>
    <property type="match status" value="1"/>
</dbReference>
<evidence type="ECO:0000256" key="11">
    <source>
        <dbReference type="SAM" id="SignalP"/>
    </source>
</evidence>
<feature type="chain" id="PRO_5047547603" evidence="11">
    <location>
        <begin position="20"/>
        <end position="448"/>
    </location>
</feature>
<dbReference type="Gene3D" id="2.40.440.10">
    <property type="entry name" value="L,D-transpeptidase catalytic domain-like"/>
    <property type="match status" value="1"/>
</dbReference>
<sequence>MRIKRILLSASLLISSVYAQKHVEYSQPAKGDDVIGQIMYVTPHRHESLADLTIRYEMGYEELKWANPGINAWMLNDKVPLVLPTQFILPAGKRSGIVSNIPEMRTYYFLKDSDKIYVYPVGVGRMDWKTPLGSWAITRKQENPAWYPPESIRQEHLEMGRGVLPKVVPAGPENPLGTRVLRLALPSYLLHGTNEQTGIGMRVTHGCMRFYPQHIEHLYEMVPTNTMVTFLNEPVKYGFFGNDLMMEVHPPLDEDELSVAGLEQMAFEQLETYLKAHPDTSVNNDIVRMAVQQQSGIPIIIGEKNGARNSYNAPSASHNIVPLSTPESEQQESARPAYTPIPEWIDHQAEPKQNQRSNRYQNNQGIIAVEEEIRLTPDPNTIVVPESVPEPEQEPKSDRPAYTPIPEWIDYQAEQNRSSSNHSSNNSRSKVKDEEVVFPEPSSYRFNY</sequence>
<evidence type="ECO:0000256" key="3">
    <source>
        <dbReference type="ARBA" id="ARBA00022676"/>
    </source>
</evidence>
<keyword evidence="11" id="KW-0732">Signal</keyword>
<name>A0ABY3X970_9GAMM</name>
<feature type="active site" description="Nucleophile" evidence="9">
    <location>
        <position position="207"/>
    </location>
</feature>
<evidence type="ECO:0000256" key="6">
    <source>
        <dbReference type="ARBA" id="ARBA00022960"/>
    </source>
</evidence>
<comment type="pathway">
    <text evidence="1 9">Cell wall biogenesis; peptidoglycan biosynthesis.</text>
</comment>
<comment type="similarity">
    <text evidence="2">Belongs to the YkuD family.</text>
</comment>
<feature type="region of interest" description="Disordered" evidence="10">
    <location>
        <begin position="370"/>
        <end position="448"/>
    </location>
</feature>
<feature type="signal peptide" evidence="11">
    <location>
        <begin position="1"/>
        <end position="19"/>
    </location>
</feature>
<reference evidence="13 14" key="1">
    <citation type="submission" date="2022-03" db="EMBL/GenBank/DDBJ databases">
        <title>Ignatzschineria rhizosphaerae HR5S32.</title>
        <authorList>
            <person name="Sun J.Q."/>
            <person name="Feng J.Y."/>
        </authorList>
    </citation>
    <scope>NUCLEOTIDE SEQUENCE [LARGE SCALE GENOMIC DNA]</scope>
    <source>
        <strain evidence="13 14">HR5S32</strain>
    </source>
</reference>